<dbReference type="STRING" id="44941.A0A397V044"/>
<dbReference type="SUPFAM" id="SSF140490">
    <property type="entry name" value="Nqo1C-terminal domain-like"/>
    <property type="match status" value="1"/>
</dbReference>
<name>A0A397V044_9GLOM</name>
<feature type="domain" description="NADH-ubiquinone oxidoreductase 51kDa subunit iron-sulphur binding" evidence="5">
    <location>
        <begin position="76"/>
        <end position="121"/>
    </location>
</feature>
<gene>
    <name evidence="6" type="ORF">C2G38_2326420</name>
</gene>
<dbReference type="EMBL" id="QKWP01000944">
    <property type="protein sequence ID" value="RIB13233.1"/>
    <property type="molecule type" value="Genomic_DNA"/>
</dbReference>
<accession>A0A397V044</accession>
<dbReference type="SMART" id="SM00928">
    <property type="entry name" value="NADH_4Fe-4S"/>
    <property type="match status" value="1"/>
</dbReference>
<keyword evidence="7" id="KW-1185">Reference proteome</keyword>
<evidence type="ECO:0000256" key="1">
    <source>
        <dbReference type="ARBA" id="ARBA00001917"/>
    </source>
</evidence>
<dbReference type="Gene3D" id="1.20.1440.230">
    <property type="entry name" value="NADH-ubiquinone oxidoreductase 51kDa subunit, iron-sulphur binding domain"/>
    <property type="match status" value="1"/>
</dbReference>
<dbReference type="Gene3D" id="3.10.20.600">
    <property type="match status" value="1"/>
</dbReference>
<evidence type="ECO:0000259" key="5">
    <source>
        <dbReference type="SMART" id="SM00928"/>
    </source>
</evidence>
<organism evidence="6 7">
    <name type="scientific">Gigaspora rosea</name>
    <dbReference type="NCBI Taxonomy" id="44941"/>
    <lineage>
        <taxon>Eukaryota</taxon>
        <taxon>Fungi</taxon>
        <taxon>Fungi incertae sedis</taxon>
        <taxon>Mucoromycota</taxon>
        <taxon>Glomeromycotina</taxon>
        <taxon>Glomeromycetes</taxon>
        <taxon>Diversisporales</taxon>
        <taxon>Gigasporaceae</taxon>
        <taxon>Gigaspora</taxon>
    </lineage>
</organism>
<dbReference type="InterPro" id="IPR019575">
    <property type="entry name" value="Nuop51_4Fe4S-bd"/>
</dbReference>
<dbReference type="InterPro" id="IPR037207">
    <property type="entry name" value="Nuop51_4Fe4S-bd_sf"/>
</dbReference>
<dbReference type="Pfam" id="PF10589">
    <property type="entry name" value="NADH_4Fe-4S"/>
    <property type="match status" value="1"/>
</dbReference>
<dbReference type="OrthoDB" id="42889at2759"/>
<dbReference type="PANTHER" id="PTHR11780:SF10">
    <property type="entry name" value="NADH DEHYDROGENASE [UBIQUINONE] FLAVOPROTEIN 1, MITOCHONDRIAL"/>
    <property type="match status" value="1"/>
</dbReference>
<keyword evidence="3" id="KW-0285">Flavoprotein</keyword>
<dbReference type="AlphaFoldDB" id="A0A397V044"/>
<evidence type="ECO:0000313" key="7">
    <source>
        <dbReference type="Proteomes" id="UP000266673"/>
    </source>
</evidence>
<evidence type="ECO:0000256" key="4">
    <source>
        <dbReference type="ARBA" id="ARBA00022643"/>
    </source>
</evidence>
<keyword evidence="4" id="KW-0288">FMN</keyword>
<evidence type="ECO:0000256" key="3">
    <source>
        <dbReference type="ARBA" id="ARBA00022630"/>
    </source>
</evidence>
<evidence type="ECO:0000313" key="6">
    <source>
        <dbReference type="EMBL" id="RIB13233.1"/>
    </source>
</evidence>
<dbReference type="Proteomes" id="UP000266673">
    <property type="component" value="Unassembled WGS sequence"/>
</dbReference>
<proteinExistence type="predicted"/>
<dbReference type="PANTHER" id="PTHR11780">
    <property type="entry name" value="NADH-UBIQUINONE OXIDOREDUCTASE FLAVOPROTEIN 1 NDUFV1"/>
    <property type="match status" value="1"/>
</dbReference>
<comment type="caution">
    <text evidence="6">The sequence shown here is derived from an EMBL/GenBank/DDBJ whole genome shotgun (WGS) entry which is preliminary data.</text>
</comment>
<evidence type="ECO:0000256" key="2">
    <source>
        <dbReference type="ARBA" id="ARBA00001966"/>
    </source>
</evidence>
<reference evidence="6 7" key="1">
    <citation type="submission" date="2018-06" db="EMBL/GenBank/DDBJ databases">
        <title>Comparative genomics reveals the genomic features of Rhizophagus irregularis, R. cerebriforme, R. diaphanum and Gigaspora rosea, and their symbiotic lifestyle signature.</title>
        <authorList>
            <person name="Morin E."/>
            <person name="San Clemente H."/>
            <person name="Chen E.C.H."/>
            <person name="De La Providencia I."/>
            <person name="Hainaut M."/>
            <person name="Kuo A."/>
            <person name="Kohler A."/>
            <person name="Murat C."/>
            <person name="Tang N."/>
            <person name="Roy S."/>
            <person name="Loubradou J."/>
            <person name="Henrissat B."/>
            <person name="Grigoriev I.V."/>
            <person name="Corradi N."/>
            <person name="Roux C."/>
            <person name="Martin F.M."/>
        </authorList>
    </citation>
    <scope>NUCLEOTIDE SEQUENCE [LARGE SCALE GENOMIC DNA]</scope>
    <source>
        <strain evidence="6 7">DAOM 194757</strain>
    </source>
</reference>
<protein>
    <recommendedName>
        <fullName evidence="5">NADH-ubiquinone oxidoreductase 51kDa subunit iron-sulphur binding domain-containing protein</fullName>
    </recommendedName>
</protein>
<comment type="cofactor">
    <cofactor evidence="1">
        <name>FMN</name>
        <dbReference type="ChEBI" id="CHEBI:58210"/>
    </cofactor>
</comment>
<dbReference type="GO" id="GO:0051539">
    <property type="term" value="F:4 iron, 4 sulfur cluster binding"/>
    <property type="evidence" value="ECO:0007669"/>
    <property type="project" value="InterPro"/>
</dbReference>
<comment type="cofactor">
    <cofactor evidence="2">
        <name>[4Fe-4S] cluster</name>
        <dbReference type="ChEBI" id="CHEBI:49883"/>
    </cofactor>
</comment>
<dbReference type="InterPro" id="IPR050837">
    <property type="entry name" value="ComplexI_51kDa_subunit"/>
</dbReference>
<dbReference type="SUPFAM" id="SSF142984">
    <property type="entry name" value="Nqo1 middle domain-like"/>
    <property type="match status" value="1"/>
</dbReference>
<sequence>MSIPLKELIEHHCGGVRSGWDNLLAIISGGLSVPVIPKIDAIIQLLPKEDFDALHDVQSGLGTAAVIAIDKSTDIVQAISRLSDFYKHESCGRCTPCKESTEWLMGVMSRFQRGYAVLREIDMVELTKQIDIKNFL</sequence>